<keyword evidence="1" id="KW-0472">Membrane</keyword>
<dbReference type="Gene3D" id="2.130.10.10">
    <property type="entry name" value="YVTN repeat-like/Quinoprotein amine dehydrogenase"/>
    <property type="match status" value="1"/>
</dbReference>
<comment type="caution">
    <text evidence="2">The sequence shown here is derived from an EMBL/GenBank/DDBJ whole genome shotgun (WGS) entry which is preliminary data.</text>
</comment>
<reference evidence="2" key="1">
    <citation type="submission" date="2016-03" db="EMBL/GenBank/DDBJ databases">
        <title>Mechanisms controlling the formation of the plant cell surface in tip-growing cells are functionally conserved among land plants.</title>
        <authorList>
            <person name="Honkanen S."/>
            <person name="Jones V.A."/>
            <person name="Morieri G."/>
            <person name="Champion C."/>
            <person name="Hetherington A.J."/>
            <person name="Kelly S."/>
            <person name="Saint-Marcoux D."/>
            <person name="Proust H."/>
            <person name="Prescott H."/>
            <person name="Dolan L."/>
        </authorList>
    </citation>
    <scope>NUCLEOTIDE SEQUENCE [LARGE SCALE GENOMIC DNA]</scope>
    <source>
        <tissue evidence="2">Whole gametophyte</tissue>
    </source>
</reference>
<dbReference type="SUPFAM" id="SSF50978">
    <property type="entry name" value="WD40 repeat-like"/>
    <property type="match status" value="1"/>
</dbReference>
<gene>
    <name evidence="2" type="ORF">AXG93_115s1390</name>
</gene>
<sequence>MPELMMPGEPGLLVPKPVIDVGTMGGGVGATTAAAALASDYTWSMIIATMACAVMVVVSAMKGVRRFSFAFTYTNLWYIFGRRGRLKVRLQSFTSTNGSNCFVTTSGEFTAELVDEEAEKPSDCSFPAAPSVAMPPGPSKAGCIVGTEMVFIYNNTTSIFSTGTLARASSSSATTKKKSYREALCCTSFSCCSSSLALALVPRDALSRRALAASDYPAEWQLGARRALAAAGESQPSWRRNSPVPEWAWSLLEPLELARIASSVPATAHHQRERTVPSGDYYYHHHPWDAALTLRLAGPEECRRGPTTTSRSREFVFPSGVVAGAAHTATLRNNVVKLWDNSSRLAVGALPARPSSPAAFVSSLDVDWRRQMGVTGSSSGELSLWDLARAQCVTSSRGPAGGTVRVTAAERSQHDGWVVTAGRSRDDCTSCCVSLWDSRAMSAAAGGTTSSAGAFSAVEDLMFRDYEVVARDESCRISMLDTRKLNSSSPVFEVSADELSSGSVRAGRRGEDEDELELDMWWDDAASAASATDESTEEDVYFDGDWVAVAGDQESVKSPSVLSRYGSSQLLQTDIRRDESELRVSQTSSALVLVALVHSSISL</sequence>
<name>A0A176W632_MARPO</name>
<feature type="transmembrane region" description="Helical" evidence="1">
    <location>
        <begin position="41"/>
        <end position="61"/>
    </location>
</feature>
<evidence type="ECO:0000313" key="3">
    <source>
        <dbReference type="Proteomes" id="UP000077202"/>
    </source>
</evidence>
<proteinExistence type="predicted"/>
<keyword evidence="1" id="KW-0812">Transmembrane</keyword>
<dbReference type="InterPro" id="IPR015943">
    <property type="entry name" value="WD40/YVTN_repeat-like_dom_sf"/>
</dbReference>
<keyword evidence="3" id="KW-1185">Reference proteome</keyword>
<accession>A0A176W632</accession>
<dbReference type="AlphaFoldDB" id="A0A176W632"/>
<organism evidence="2 3">
    <name type="scientific">Marchantia polymorpha subsp. ruderalis</name>
    <dbReference type="NCBI Taxonomy" id="1480154"/>
    <lineage>
        <taxon>Eukaryota</taxon>
        <taxon>Viridiplantae</taxon>
        <taxon>Streptophyta</taxon>
        <taxon>Embryophyta</taxon>
        <taxon>Marchantiophyta</taxon>
        <taxon>Marchantiopsida</taxon>
        <taxon>Marchantiidae</taxon>
        <taxon>Marchantiales</taxon>
        <taxon>Marchantiaceae</taxon>
        <taxon>Marchantia</taxon>
    </lineage>
</organism>
<protein>
    <submittedName>
        <fullName evidence="2">Uncharacterized protein</fullName>
    </submittedName>
</protein>
<dbReference type="EMBL" id="LVLJ01001739">
    <property type="protein sequence ID" value="OAE28449.1"/>
    <property type="molecule type" value="Genomic_DNA"/>
</dbReference>
<evidence type="ECO:0000313" key="2">
    <source>
        <dbReference type="EMBL" id="OAE28449.1"/>
    </source>
</evidence>
<dbReference type="InterPro" id="IPR036322">
    <property type="entry name" value="WD40_repeat_dom_sf"/>
</dbReference>
<dbReference type="Proteomes" id="UP000077202">
    <property type="component" value="Unassembled WGS sequence"/>
</dbReference>
<evidence type="ECO:0000256" key="1">
    <source>
        <dbReference type="SAM" id="Phobius"/>
    </source>
</evidence>
<keyword evidence="1" id="KW-1133">Transmembrane helix</keyword>